<organism evidence="2">
    <name type="scientific">uncultured bacterium TB303_p</name>
    <dbReference type="NCBI Taxonomy" id="1552134"/>
    <lineage>
        <taxon>Bacteria</taxon>
        <taxon>environmental samples</taxon>
    </lineage>
</organism>
<evidence type="ECO:0000313" key="2">
    <source>
        <dbReference type="EMBL" id="AIW81359.1"/>
    </source>
</evidence>
<keyword evidence="1" id="KW-0472">Membrane</keyword>
<sequence>MFCLILVRGFEKELFYDPFLEFFKGDYINNAFPEYDLIKVILGIVSRYLINTIISTLIIGLIFWSRKYVLFTTYVYAGFLLILLPIYIYFVETEFSLGENLGFYIRRFLIQPVLLLILIPAFYYQKFMVKKESSTNS</sequence>
<evidence type="ECO:0008006" key="3">
    <source>
        <dbReference type="Google" id="ProtNLM"/>
    </source>
</evidence>
<dbReference type="NCBIfam" id="TIGR04127">
    <property type="entry name" value="flavo_near_exo"/>
    <property type="match status" value="1"/>
</dbReference>
<name>A0A0K0LCF2_9BACT</name>
<proteinExistence type="predicted"/>
<feature type="transmembrane region" description="Helical" evidence="1">
    <location>
        <begin position="71"/>
        <end position="91"/>
    </location>
</feature>
<feature type="transmembrane region" description="Helical" evidence="1">
    <location>
        <begin position="40"/>
        <end position="64"/>
    </location>
</feature>
<dbReference type="AlphaFoldDB" id="A0A0K0LCF2"/>
<evidence type="ECO:0000256" key="1">
    <source>
        <dbReference type="SAM" id="Phobius"/>
    </source>
</evidence>
<feature type="transmembrane region" description="Helical" evidence="1">
    <location>
        <begin position="103"/>
        <end position="124"/>
    </location>
</feature>
<keyword evidence="1" id="KW-0812">Transmembrane</keyword>
<protein>
    <recommendedName>
        <fullName evidence="3">Exosortase F system-associated protein</fullName>
    </recommendedName>
</protein>
<keyword evidence="1" id="KW-1133">Transmembrane helix</keyword>
<accession>A0A0K0LCF2</accession>
<dbReference type="EMBL" id="KM669721">
    <property type="protein sequence ID" value="AIW81359.1"/>
    <property type="molecule type" value="Genomic_DNA"/>
</dbReference>
<reference evidence="2" key="1">
    <citation type="submission" date="2014-09" db="EMBL/GenBank/DDBJ databases">
        <authorList>
            <person name="Magalhaes I.L.F."/>
            <person name="Oliveira U."/>
            <person name="Santos F.R."/>
            <person name="Vidigal T.H.D.A."/>
            <person name="Brescovit A.D."/>
            <person name="Santos A.J."/>
        </authorList>
    </citation>
    <scope>NUCLEOTIDE SEQUENCE</scope>
</reference>
<dbReference type="InterPro" id="IPR026414">
    <property type="entry name" value="ExosoTase_F-assoc_memb"/>
</dbReference>